<dbReference type="Gene3D" id="3.40.367.20">
    <property type="match status" value="1"/>
</dbReference>
<reference evidence="3" key="1">
    <citation type="submission" date="2022-01" db="EMBL/GenBank/DDBJ databases">
        <title>Genome Sequence Resource for Two Populations of Ditylenchus destructor, the Migratory Endoparasitic Phytonematode.</title>
        <authorList>
            <person name="Zhang H."/>
            <person name="Lin R."/>
            <person name="Xie B."/>
        </authorList>
    </citation>
    <scope>NUCLEOTIDE SEQUENCE</scope>
    <source>
        <strain evidence="3">BazhouSP</strain>
    </source>
</reference>
<accession>A0AAD4NIF3</accession>
<protein>
    <submittedName>
        <fullName evidence="3">Hexokinase domain-containing protein</fullName>
    </submittedName>
</protein>
<evidence type="ECO:0000313" key="3">
    <source>
        <dbReference type="EMBL" id="KAI1726217.1"/>
    </source>
</evidence>
<dbReference type="GO" id="GO:0005524">
    <property type="term" value="F:ATP binding"/>
    <property type="evidence" value="ECO:0007669"/>
    <property type="project" value="InterPro"/>
</dbReference>
<keyword evidence="4" id="KW-1185">Reference proteome</keyword>
<evidence type="ECO:0000313" key="4">
    <source>
        <dbReference type="Proteomes" id="UP001201812"/>
    </source>
</evidence>
<dbReference type="SUPFAM" id="SSF53067">
    <property type="entry name" value="Actin-like ATPase domain"/>
    <property type="match status" value="1"/>
</dbReference>
<name>A0AAD4NIF3_9BILA</name>
<evidence type="ECO:0000256" key="1">
    <source>
        <dbReference type="ARBA" id="ARBA00004888"/>
    </source>
</evidence>
<feature type="domain" description="Hexokinase C-terminal" evidence="2">
    <location>
        <begin position="41"/>
        <end position="106"/>
    </location>
</feature>
<dbReference type="InterPro" id="IPR022673">
    <property type="entry name" value="Hexokinase_C"/>
</dbReference>
<evidence type="ECO:0000259" key="2">
    <source>
        <dbReference type="Pfam" id="PF03727"/>
    </source>
</evidence>
<dbReference type="GO" id="GO:0005975">
    <property type="term" value="P:carbohydrate metabolic process"/>
    <property type="evidence" value="ECO:0007669"/>
    <property type="project" value="InterPro"/>
</dbReference>
<dbReference type="EMBL" id="JAKKPZ010000002">
    <property type="protein sequence ID" value="KAI1726217.1"/>
    <property type="molecule type" value="Genomic_DNA"/>
</dbReference>
<dbReference type="InterPro" id="IPR043129">
    <property type="entry name" value="ATPase_NBD"/>
</dbReference>
<dbReference type="Pfam" id="PF03727">
    <property type="entry name" value="Hexokinase_2"/>
    <property type="match status" value="1"/>
</dbReference>
<proteinExistence type="predicted"/>
<dbReference type="Proteomes" id="UP001201812">
    <property type="component" value="Unassembled WGS sequence"/>
</dbReference>
<gene>
    <name evidence="3" type="ORF">DdX_02920</name>
</gene>
<dbReference type="AlphaFoldDB" id="A0AAD4NIF3"/>
<comment type="caution">
    <text evidence="3">The sequence shown here is derived from an EMBL/GenBank/DDBJ whole genome shotgun (WGS) entry which is preliminary data.</text>
</comment>
<organism evidence="3 4">
    <name type="scientific">Ditylenchus destructor</name>
    <dbReference type="NCBI Taxonomy" id="166010"/>
    <lineage>
        <taxon>Eukaryota</taxon>
        <taxon>Metazoa</taxon>
        <taxon>Ecdysozoa</taxon>
        <taxon>Nematoda</taxon>
        <taxon>Chromadorea</taxon>
        <taxon>Rhabditida</taxon>
        <taxon>Tylenchina</taxon>
        <taxon>Tylenchomorpha</taxon>
        <taxon>Sphaerularioidea</taxon>
        <taxon>Anguinidae</taxon>
        <taxon>Anguininae</taxon>
        <taxon>Ditylenchus</taxon>
    </lineage>
</organism>
<comment type="pathway">
    <text evidence="1">Carbohydrate degradation; glycolysis; D-glyceraldehyde 3-phosphate and glycerone phosphate from D-glucose: step 1/4.</text>
</comment>
<sequence>MKAESSKFVDVFAMNWKCQTTAATTIKLSMKYAILSHNDLPISALLRHLGRPCVKVGVGGALIQFHPTYHALLEAQLNSLAPLNIQWELVSADEGSAKGAALIAAVAAKLDL</sequence>
<dbReference type="GO" id="GO:0016773">
    <property type="term" value="F:phosphotransferase activity, alcohol group as acceptor"/>
    <property type="evidence" value="ECO:0007669"/>
    <property type="project" value="InterPro"/>
</dbReference>